<evidence type="ECO:0000256" key="1">
    <source>
        <dbReference type="SAM" id="MobiDB-lite"/>
    </source>
</evidence>
<sequence length="128" mass="15183">MNKERPRLERLFLRLEARFPRFAMVIYILRQPWAMLIRIPLGILLVIGGLLAFLPILGLWMLPLGLLLLAIDLPFLQRPMNGLILRGERQYHLWRRNRRDKKTAREAAAEKQKARPMPRLPKKHTDYP</sequence>
<dbReference type="AlphaFoldDB" id="A0A1G7UU35"/>
<protein>
    <recommendedName>
        <fullName evidence="5">Transmembrane protein (PGPGW)</fullName>
    </recommendedName>
</protein>
<keyword evidence="2" id="KW-1133">Transmembrane helix</keyword>
<evidence type="ECO:0000313" key="3">
    <source>
        <dbReference type="EMBL" id="SDG50986.1"/>
    </source>
</evidence>
<dbReference type="EMBL" id="FNCS01000003">
    <property type="protein sequence ID" value="SDG50986.1"/>
    <property type="molecule type" value="Genomic_DNA"/>
</dbReference>
<feature type="transmembrane region" description="Helical" evidence="2">
    <location>
        <begin position="41"/>
        <end position="71"/>
    </location>
</feature>
<feature type="compositionally biased region" description="Basic and acidic residues" evidence="1">
    <location>
        <begin position="103"/>
        <end position="113"/>
    </location>
</feature>
<dbReference type="Proteomes" id="UP000199495">
    <property type="component" value="Unassembled WGS sequence"/>
</dbReference>
<proteinExistence type="predicted"/>
<keyword evidence="2" id="KW-0812">Transmembrane</keyword>
<name>A0A1G7UU35_9HYPH</name>
<dbReference type="RefSeq" id="WP_176762564.1">
    <property type="nucleotide sequence ID" value="NZ_FNCS01000003.1"/>
</dbReference>
<evidence type="ECO:0008006" key="5">
    <source>
        <dbReference type="Google" id="ProtNLM"/>
    </source>
</evidence>
<gene>
    <name evidence="3" type="ORF">SAMN04487974_103276</name>
</gene>
<dbReference type="STRING" id="440168.SAMN04487974_103276"/>
<evidence type="ECO:0000256" key="2">
    <source>
        <dbReference type="SAM" id="Phobius"/>
    </source>
</evidence>
<keyword evidence="2" id="KW-0472">Membrane</keyword>
<evidence type="ECO:0000313" key="4">
    <source>
        <dbReference type="Proteomes" id="UP000199495"/>
    </source>
</evidence>
<feature type="region of interest" description="Disordered" evidence="1">
    <location>
        <begin position="96"/>
        <end position="128"/>
    </location>
</feature>
<organism evidence="3 4">
    <name type="scientific">Pelagibacterium luteolum</name>
    <dbReference type="NCBI Taxonomy" id="440168"/>
    <lineage>
        <taxon>Bacteria</taxon>
        <taxon>Pseudomonadati</taxon>
        <taxon>Pseudomonadota</taxon>
        <taxon>Alphaproteobacteria</taxon>
        <taxon>Hyphomicrobiales</taxon>
        <taxon>Devosiaceae</taxon>
        <taxon>Pelagibacterium</taxon>
    </lineage>
</organism>
<keyword evidence="4" id="KW-1185">Reference proteome</keyword>
<accession>A0A1G7UU35</accession>
<reference evidence="3 4" key="1">
    <citation type="submission" date="2016-10" db="EMBL/GenBank/DDBJ databases">
        <authorList>
            <person name="de Groot N.N."/>
        </authorList>
    </citation>
    <scope>NUCLEOTIDE SEQUENCE [LARGE SCALE GENOMIC DNA]</scope>
    <source>
        <strain evidence="3 4">CGMCC 1.10267</strain>
    </source>
</reference>